<proteinExistence type="predicted"/>
<dbReference type="AlphaFoldDB" id="C5T1J4"/>
<organism evidence="1 2">
    <name type="scientific">Acidovorax delafieldii 2AN</name>
    <dbReference type="NCBI Taxonomy" id="573060"/>
    <lineage>
        <taxon>Bacteria</taxon>
        <taxon>Pseudomonadati</taxon>
        <taxon>Pseudomonadota</taxon>
        <taxon>Betaproteobacteria</taxon>
        <taxon>Burkholderiales</taxon>
        <taxon>Comamonadaceae</taxon>
        <taxon>Acidovorax</taxon>
    </lineage>
</organism>
<reference evidence="1 2" key="1">
    <citation type="submission" date="2009-05" db="EMBL/GenBank/DDBJ databases">
        <title>The draft genome of Acidovorax delafieldii 2AN.</title>
        <authorList>
            <consortium name="US DOE Joint Genome Institute (JGI-PGF)"/>
            <person name="Lucas S."/>
            <person name="Copeland A."/>
            <person name="Lapidus A."/>
            <person name="Glavina del Rio T."/>
            <person name="Tice H."/>
            <person name="Bruce D."/>
            <person name="Goodwin L."/>
            <person name="Pitluck S."/>
            <person name="Larimer F."/>
            <person name="Land M.L."/>
            <person name="Hauser L."/>
            <person name="Shelobolina E.S."/>
            <person name="Picardal F."/>
            <person name="Roden E."/>
            <person name="Emerson D."/>
        </authorList>
    </citation>
    <scope>NUCLEOTIDE SEQUENCE [LARGE SCALE GENOMIC DNA]</scope>
    <source>
        <strain evidence="1 2">2AN</strain>
    </source>
</reference>
<keyword evidence="2" id="KW-1185">Reference proteome</keyword>
<evidence type="ECO:0000313" key="1">
    <source>
        <dbReference type="EMBL" id="EER61662.1"/>
    </source>
</evidence>
<dbReference type="Proteomes" id="UP000003856">
    <property type="component" value="Unassembled WGS sequence"/>
</dbReference>
<accession>C5T1J4</accession>
<dbReference type="EMBL" id="ACQT01000012">
    <property type="protein sequence ID" value="EER61662.1"/>
    <property type="molecule type" value="Genomic_DNA"/>
</dbReference>
<dbReference type="RefSeq" id="WP_005793579.1">
    <property type="nucleotide sequence ID" value="NZ_ACQT01000012.1"/>
</dbReference>
<sequence length="376" mass="42758">MKHSQLNETDFDFSYLEDEGKKPIKLLEKTTSSNAEPKFDELGWPFLCVSRRAQFAASIKTSCESSQAWRQWRADFQRKWRCRVWLIHDGSDDSDGYAPITTSLLIAPQVDSRHLKFQQAAFLVELPGVVDVDGVMASVRERQDRLTKIGRLFRLTYPGGIVHCGEQALALGELFSQWSGHLRDQTGVMLLKCRVGDNAPYWIYLRHSGKGTLVNTPLECHLRPAIKEIRRQRRSLRASHIRQLGPTIAFAKSATNRKTWTASLGTLPISGEWRYDTIAGRTVVQLTGPFTIYVAPISTSQPMEDWCSWTYRYSLRLSAEELGVAQSMLDCFASLRTPLARFVTSTIPMVQLPSNIFTSGYLRSRALPRRRKAKKK</sequence>
<evidence type="ECO:0000313" key="2">
    <source>
        <dbReference type="Proteomes" id="UP000003856"/>
    </source>
</evidence>
<dbReference type="PATRIC" id="fig|573060.9.peg.4429"/>
<dbReference type="OrthoDB" id="9801877at2"/>
<comment type="caution">
    <text evidence="1">The sequence shown here is derived from an EMBL/GenBank/DDBJ whole genome shotgun (WGS) entry which is preliminary data.</text>
</comment>
<protein>
    <submittedName>
        <fullName evidence="1">Uncharacterized protein</fullName>
    </submittedName>
</protein>
<gene>
    <name evidence="1" type="ORF">AcdelDRAFT_0774</name>
</gene>
<name>C5T1J4_ACIDE</name>